<dbReference type="AlphaFoldDB" id="A0A1R3GU35"/>
<evidence type="ECO:0000256" key="1">
    <source>
        <dbReference type="SAM" id="MobiDB-lite"/>
    </source>
</evidence>
<sequence length="80" mass="9058">MPPRNTLMEVKSKLFSPSDSPKSAVRSSQDSGLEKGRLLKVAIIFDLRVSLLPLFDPTAPMWYSFRPIQTWRIATSKSSF</sequence>
<feature type="compositionally biased region" description="Polar residues" evidence="1">
    <location>
        <begin position="15"/>
        <end position="31"/>
    </location>
</feature>
<dbReference type="EMBL" id="AWUE01021611">
    <property type="protein sequence ID" value="OMO61531.1"/>
    <property type="molecule type" value="Genomic_DNA"/>
</dbReference>
<organism evidence="2 3">
    <name type="scientific">Corchorus olitorius</name>
    <dbReference type="NCBI Taxonomy" id="93759"/>
    <lineage>
        <taxon>Eukaryota</taxon>
        <taxon>Viridiplantae</taxon>
        <taxon>Streptophyta</taxon>
        <taxon>Embryophyta</taxon>
        <taxon>Tracheophyta</taxon>
        <taxon>Spermatophyta</taxon>
        <taxon>Magnoliopsida</taxon>
        <taxon>eudicotyledons</taxon>
        <taxon>Gunneridae</taxon>
        <taxon>Pentapetalae</taxon>
        <taxon>rosids</taxon>
        <taxon>malvids</taxon>
        <taxon>Malvales</taxon>
        <taxon>Malvaceae</taxon>
        <taxon>Grewioideae</taxon>
        <taxon>Apeibeae</taxon>
        <taxon>Corchorus</taxon>
    </lineage>
</organism>
<protein>
    <submittedName>
        <fullName evidence="2">Uncharacterized protein</fullName>
    </submittedName>
</protein>
<accession>A0A1R3GU35</accession>
<name>A0A1R3GU35_9ROSI</name>
<keyword evidence="3" id="KW-1185">Reference proteome</keyword>
<reference evidence="3" key="1">
    <citation type="submission" date="2013-09" db="EMBL/GenBank/DDBJ databases">
        <title>Corchorus olitorius genome sequencing.</title>
        <authorList>
            <person name="Alam M."/>
            <person name="Haque M.S."/>
            <person name="Islam M.S."/>
            <person name="Emdad E.M."/>
            <person name="Islam M.M."/>
            <person name="Ahmed B."/>
            <person name="Halim A."/>
            <person name="Hossen Q.M.M."/>
            <person name="Hossain M.Z."/>
            <person name="Ahmed R."/>
            <person name="Khan M.M."/>
            <person name="Islam R."/>
            <person name="Rashid M.M."/>
            <person name="Khan S.A."/>
            <person name="Rahman M.S."/>
            <person name="Alam M."/>
            <person name="Yahiya A.S."/>
            <person name="Khan M.S."/>
            <person name="Azam M.S."/>
            <person name="Haque T."/>
            <person name="Lashkar M.Z.H."/>
            <person name="Akhand A.I."/>
            <person name="Morshed G."/>
            <person name="Roy S."/>
            <person name="Uddin K.S."/>
            <person name="Rabeya T."/>
            <person name="Hossain A.S."/>
            <person name="Chowdhury A."/>
            <person name="Snigdha A.R."/>
            <person name="Mortoza M.S."/>
            <person name="Matin S.A."/>
            <person name="Hoque S.M.E."/>
            <person name="Islam M.K."/>
            <person name="Roy D.K."/>
            <person name="Haider R."/>
            <person name="Moosa M.M."/>
            <person name="Elias S.M."/>
            <person name="Hasan A.M."/>
            <person name="Jahan S."/>
            <person name="Shafiuddin M."/>
            <person name="Mahmood N."/>
            <person name="Shommy N.S."/>
        </authorList>
    </citation>
    <scope>NUCLEOTIDE SEQUENCE [LARGE SCALE GENOMIC DNA]</scope>
    <source>
        <strain evidence="3">cv. O-4</strain>
    </source>
</reference>
<dbReference type="Proteomes" id="UP000187203">
    <property type="component" value="Unassembled WGS sequence"/>
</dbReference>
<gene>
    <name evidence="2" type="ORF">COLO4_33408</name>
</gene>
<feature type="region of interest" description="Disordered" evidence="1">
    <location>
        <begin position="1"/>
        <end position="32"/>
    </location>
</feature>
<evidence type="ECO:0000313" key="3">
    <source>
        <dbReference type="Proteomes" id="UP000187203"/>
    </source>
</evidence>
<comment type="caution">
    <text evidence="2">The sequence shown here is derived from an EMBL/GenBank/DDBJ whole genome shotgun (WGS) entry which is preliminary data.</text>
</comment>
<proteinExistence type="predicted"/>
<evidence type="ECO:0000313" key="2">
    <source>
        <dbReference type="EMBL" id="OMO61531.1"/>
    </source>
</evidence>